<comment type="caution">
    <text evidence="5">The sequence shown here is derived from an EMBL/GenBank/DDBJ whole genome shotgun (WGS) entry which is preliminary data.</text>
</comment>
<protein>
    <submittedName>
        <fullName evidence="5">HAD-IB family hydrolase</fullName>
    </submittedName>
</protein>
<evidence type="ECO:0000256" key="4">
    <source>
        <dbReference type="SAM" id="Phobius"/>
    </source>
</evidence>
<evidence type="ECO:0000256" key="3">
    <source>
        <dbReference type="ARBA" id="ARBA00022842"/>
    </source>
</evidence>
<evidence type="ECO:0000256" key="1">
    <source>
        <dbReference type="ARBA" id="ARBA00022723"/>
    </source>
</evidence>
<keyword evidence="4" id="KW-1133">Transmembrane helix</keyword>
<keyword evidence="3" id="KW-0460">Magnesium</keyword>
<dbReference type="InterPro" id="IPR006385">
    <property type="entry name" value="HAD_hydro_SerB1"/>
</dbReference>
<name>A0A7C3SNE7_9BACT</name>
<dbReference type="InterPro" id="IPR023214">
    <property type="entry name" value="HAD_sf"/>
</dbReference>
<keyword evidence="1" id="KW-0479">Metal-binding</keyword>
<keyword evidence="4" id="KW-0472">Membrane</keyword>
<dbReference type="GO" id="GO:0016787">
    <property type="term" value="F:hydrolase activity"/>
    <property type="evidence" value="ECO:0007669"/>
    <property type="project" value="UniProtKB-KW"/>
</dbReference>
<feature type="transmembrane region" description="Helical" evidence="4">
    <location>
        <begin position="31"/>
        <end position="49"/>
    </location>
</feature>
<dbReference type="EMBL" id="DTGA01000025">
    <property type="protein sequence ID" value="HGB30416.1"/>
    <property type="molecule type" value="Genomic_DNA"/>
</dbReference>
<keyword evidence="2 5" id="KW-0378">Hydrolase</keyword>
<dbReference type="InterPro" id="IPR036412">
    <property type="entry name" value="HAD-like_sf"/>
</dbReference>
<dbReference type="AlphaFoldDB" id="A0A7C3SNE7"/>
<accession>A0A7C3SNE7</accession>
<dbReference type="InterPro" id="IPR050582">
    <property type="entry name" value="HAD-like_SerB"/>
</dbReference>
<dbReference type="Pfam" id="PF12710">
    <property type="entry name" value="HAD"/>
    <property type="match status" value="1"/>
</dbReference>
<keyword evidence="4" id="KW-0812">Transmembrane</keyword>
<sequence>MKELVILDLDNVIIKDQSQKLLLKYLFKKKLIGFWYFLKIYLWFLFYRVGLVKSPKKVIEYAFRFLKDKKVEEIDKIADQFLNEILKHNIFKEVIDIIEKHKKEDRELIIISNVIDIIVKKVANFLNIKNYIGTRLEIINDKFTGKILGDIVYGENKTKYFNNFIKENNLSFDKIWSYGDHITDLDILKIASNPIAVNPDRFLEREAKKNNWQILNFKETLL</sequence>
<dbReference type="GO" id="GO:0046872">
    <property type="term" value="F:metal ion binding"/>
    <property type="evidence" value="ECO:0007669"/>
    <property type="project" value="UniProtKB-KW"/>
</dbReference>
<dbReference type="Gene3D" id="3.40.50.1000">
    <property type="entry name" value="HAD superfamily/HAD-like"/>
    <property type="match status" value="1"/>
</dbReference>
<gene>
    <name evidence="5" type="ORF">ENV35_00900</name>
</gene>
<dbReference type="NCBIfam" id="TIGR01490">
    <property type="entry name" value="HAD-SF-IB-hyp1"/>
    <property type="match status" value="1"/>
</dbReference>
<dbReference type="SUPFAM" id="SSF56784">
    <property type="entry name" value="HAD-like"/>
    <property type="match status" value="1"/>
</dbReference>
<dbReference type="NCBIfam" id="TIGR01488">
    <property type="entry name" value="HAD-SF-IB"/>
    <property type="match status" value="1"/>
</dbReference>
<dbReference type="PANTHER" id="PTHR43344">
    <property type="entry name" value="PHOSPHOSERINE PHOSPHATASE"/>
    <property type="match status" value="1"/>
</dbReference>
<reference evidence="5" key="1">
    <citation type="journal article" date="2020" name="mSystems">
        <title>Genome- and Community-Level Interaction Insights into Carbon Utilization and Element Cycling Functions of Hydrothermarchaeota in Hydrothermal Sediment.</title>
        <authorList>
            <person name="Zhou Z."/>
            <person name="Liu Y."/>
            <person name="Xu W."/>
            <person name="Pan J."/>
            <person name="Luo Z.H."/>
            <person name="Li M."/>
        </authorList>
    </citation>
    <scope>NUCLEOTIDE SEQUENCE [LARGE SCALE GENOMIC DNA]</scope>
    <source>
        <strain evidence="5">SpSt-751</strain>
    </source>
</reference>
<organism evidence="5">
    <name type="scientific">Dictyoglomus turgidum</name>
    <dbReference type="NCBI Taxonomy" id="513050"/>
    <lineage>
        <taxon>Bacteria</taxon>
        <taxon>Pseudomonadati</taxon>
        <taxon>Dictyoglomota</taxon>
        <taxon>Dictyoglomia</taxon>
        <taxon>Dictyoglomales</taxon>
        <taxon>Dictyoglomaceae</taxon>
        <taxon>Dictyoglomus</taxon>
    </lineage>
</organism>
<proteinExistence type="predicted"/>
<dbReference type="PANTHER" id="PTHR43344:SF13">
    <property type="entry name" value="PHOSPHATASE RV3661-RELATED"/>
    <property type="match status" value="1"/>
</dbReference>
<evidence type="ECO:0000256" key="2">
    <source>
        <dbReference type="ARBA" id="ARBA00022801"/>
    </source>
</evidence>
<evidence type="ECO:0000313" key="5">
    <source>
        <dbReference type="EMBL" id="HGB30416.1"/>
    </source>
</evidence>
<dbReference type="Gene3D" id="1.20.1440.100">
    <property type="entry name" value="SG protein - dephosphorylation function"/>
    <property type="match status" value="1"/>
</dbReference>